<dbReference type="Gene3D" id="3.40.50.11060">
    <property type="entry name" value="GTPase HflX, N-terminal domain"/>
    <property type="match status" value="1"/>
</dbReference>
<evidence type="ECO:0000259" key="9">
    <source>
        <dbReference type="PROSITE" id="PS51705"/>
    </source>
</evidence>
<keyword evidence="5" id="KW-0963">Cytoplasm</keyword>
<dbReference type="GO" id="GO:0003924">
    <property type="term" value="F:GTPase activity"/>
    <property type="evidence" value="ECO:0007669"/>
    <property type="project" value="UniProtKB-UniRule"/>
</dbReference>
<evidence type="ECO:0000256" key="6">
    <source>
        <dbReference type="PIRSR" id="PIRSR006809-1"/>
    </source>
</evidence>
<keyword evidence="4 5" id="KW-0342">GTP-binding</keyword>
<feature type="binding site" evidence="6">
    <location>
        <begin position="346"/>
        <end position="348"/>
    </location>
    <ligand>
        <name>GTP</name>
        <dbReference type="ChEBI" id="CHEBI:37565"/>
    </ligand>
</feature>
<comment type="cofactor">
    <cofactor evidence="7">
        <name>Mg(2+)</name>
        <dbReference type="ChEBI" id="CHEBI:18420"/>
    </cofactor>
</comment>
<dbReference type="GO" id="GO:0043022">
    <property type="term" value="F:ribosome binding"/>
    <property type="evidence" value="ECO:0007669"/>
    <property type="project" value="TreeGrafter"/>
</dbReference>
<dbReference type="InterPro" id="IPR030394">
    <property type="entry name" value="G_HFLX_dom"/>
</dbReference>
<comment type="similarity">
    <text evidence="5">Belongs to the TRAFAC class OBG-HflX-like GTPase superfamily. HflX GTPase family.</text>
</comment>
<dbReference type="EMBL" id="CADCVK010000320">
    <property type="protein sequence ID" value="CAA9491171.1"/>
    <property type="molecule type" value="Genomic_DNA"/>
</dbReference>
<dbReference type="Gene3D" id="3.40.50.300">
    <property type="entry name" value="P-loop containing nucleotide triphosphate hydrolases"/>
    <property type="match status" value="1"/>
</dbReference>
<dbReference type="PROSITE" id="PS51705">
    <property type="entry name" value="G_HFLX"/>
    <property type="match status" value="1"/>
</dbReference>
<feature type="domain" description="Hflx-type G" evidence="9">
    <location>
        <begin position="186"/>
        <end position="366"/>
    </location>
</feature>
<dbReference type="GO" id="GO:0005525">
    <property type="term" value="F:GTP binding"/>
    <property type="evidence" value="ECO:0007669"/>
    <property type="project" value="UniProtKB-UniRule"/>
</dbReference>
<evidence type="ECO:0000256" key="1">
    <source>
        <dbReference type="ARBA" id="ARBA00022723"/>
    </source>
</evidence>
<dbReference type="Pfam" id="PF01926">
    <property type="entry name" value="MMR_HSR1"/>
    <property type="match status" value="1"/>
</dbReference>
<dbReference type="Pfam" id="PF13167">
    <property type="entry name" value="GTP-bdg_N"/>
    <property type="match status" value="1"/>
</dbReference>
<dbReference type="PANTHER" id="PTHR10229">
    <property type="entry name" value="GTP-BINDING PROTEIN HFLX"/>
    <property type="match status" value="1"/>
</dbReference>
<name>A0A6J4S6T5_9ACTN</name>
<organism evidence="10">
    <name type="scientific">uncultured Rubrobacteraceae bacterium</name>
    <dbReference type="NCBI Taxonomy" id="349277"/>
    <lineage>
        <taxon>Bacteria</taxon>
        <taxon>Bacillati</taxon>
        <taxon>Actinomycetota</taxon>
        <taxon>Rubrobacteria</taxon>
        <taxon>Rubrobacterales</taxon>
        <taxon>Rubrobacteraceae</taxon>
        <taxon>environmental samples</taxon>
    </lineage>
</organism>
<keyword evidence="2 5" id="KW-0547">Nucleotide-binding</keyword>
<dbReference type="Pfam" id="PF16360">
    <property type="entry name" value="GTP-bdg_M"/>
    <property type="match status" value="1"/>
</dbReference>
<dbReference type="InterPro" id="IPR025121">
    <property type="entry name" value="GTPase_HflX_N"/>
</dbReference>
<dbReference type="PANTHER" id="PTHR10229:SF0">
    <property type="entry name" value="GTP-BINDING PROTEIN 6-RELATED"/>
    <property type="match status" value="1"/>
</dbReference>
<reference evidence="10" key="1">
    <citation type="submission" date="2020-02" db="EMBL/GenBank/DDBJ databases">
        <authorList>
            <person name="Meier V. D."/>
        </authorList>
    </citation>
    <scope>NUCLEOTIDE SEQUENCE</scope>
    <source>
        <strain evidence="10">AVDCRST_MAG12</strain>
    </source>
</reference>
<evidence type="ECO:0000256" key="7">
    <source>
        <dbReference type="PIRSR" id="PIRSR006809-2"/>
    </source>
</evidence>
<comment type="subunit">
    <text evidence="5">Monomer. Associates with the 50S ribosomal subunit.</text>
</comment>
<dbReference type="GO" id="GO:0005737">
    <property type="term" value="C:cytoplasm"/>
    <property type="evidence" value="ECO:0007669"/>
    <property type="project" value="UniProtKB-SubCell"/>
</dbReference>
<evidence type="ECO:0000313" key="10">
    <source>
        <dbReference type="EMBL" id="CAA9491171.1"/>
    </source>
</evidence>
<feature type="region of interest" description="Disordered" evidence="8">
    <location>
        <begin position="122"/>
        <end position="147"/>
    </location>
</feature>
<dbReference type="InterPro" id="IPR006073">
    <property type="entry name" value="GTP-bd"/>
</dbReference>
<feature type="binding site" evidence="6">
    <location>
        <begin position="322"/>
        <end position="325"/>
    </location>
    <ligand>
        <name>GTP</name>
        <dbReference type="ChEBI" id="CHEBI:37565"/>
    </ligand>
</feature>
<proteinExistence type="inferred from homology"/>
<feature type="binding site" evidence="7">
    <location>
        <position position="199"/>
    </location>
    <ligand>
        <name>Mg(2+)</name>
        <dbReference type="ChEBI" id="CHEBI:18420"/>
    </ligand>
</feature>
<dbReference type="HAMAP" id="MF_00900">
    <property type="entry name" value="GTPase_HflX"/>
    <property type="match status" value="1"/>
</dbReference>
<protein>
    <recommendedName>
        <fullName evidence="5">GTPase HflX</fullName>
    </recommendedName>
    <alternativeName>
        <fullName evidence="5">GTP-binding protein HflX</fullName>
    </alternativeName>
</protein>
<dbReference type="InterPro" id="IPR016496">
    <property type="entry name" value="GTPase_HflX"/>
</dbReference>
<evidence type="ECO:0000256" key="2">
    <source>
        <dbReference type="ARBA" id="ARBA00022741"/>
    </source>
</evidence>
<feature type="binding site" evidence="6">
    <location>
        <begin position="247"/>
        <end position="250"/>
    </location>
    <ligand>
        <name>GTP</name>
        <dbReference type="ChEBI" id="CHEBI:37565"/>
    </ligand>
</feature>
<gene>
    <name evidence="5" type="primary">hflX</name>
    <name evidence="10" type="ORF">AVDCRST_MAG12-2101</name>
</gene>
<keyword evidence="3 7" id="KW-0460">Magnesium</keyword>
<accession>A0A6J4S6T5</accession>
<comment type="subcellular location">
    <subcellularLocation>
        <location evidence="5">Cytoplasm</location>
    </subcellularLocation>
    <text evidence="5">May associate with membranes.</text>
</comment>
<dbReference type="SUPFAM" id="SSF52540">
    <property type="entry name" value="P-loop containing nucleoside triphosphate hydrolases"/>
    <property type="match status" value="1"/>
</dbReference>
<feature type="compositionally biased region" description="Gly residues" evidence="8">
    <location>
        <begin position="128"/>
        <end position="141"/>
    </location>
</feature>
<evidence type="ECO:0000256" key="8">
    <source>
        <dbReference type="SAM" id="MobiDB-lite"/>
    </source>
</evidence>
<evidence type="ECO:0000256" key="4">
    <source>
        <dbReference type="ARBA" id="ARBA00023134"/>
    </source>
</evidence>
<sequence>MLVGAGEPRHMEELGRLATTLGMEVVGVLEQGRRDNAGYLGRGKREELGGLVAEVGAGFVVTDDELTASQARVLERSAGAVVADRTELIIRIFEVHAGDAASSLEVELADLQYRLPRVKGRNPELSRLGGGRGGSGGGARRGSGEQQLEYDRRVIRERIDTINRKLRREKTAREVRGARLREGTTPTVALVGYTNAGKTTILNALSGAGRSTKDRLFETLETTTRHVDGAAAGNGAEGSHPDFVVTDTVGFIRKLPTQLVHSFASTLEAARHADVRVLCADASSEELEDEVATAGRALSEGLGRKAAHEDGSGDAPTILCLNKMDLVTEGRAKELRRLYAEAVTMSALSDAGPLLDAIYAAISEDRERMEVLIPYDDYGAASRLYGLADIHVRRTTEEGLWMDVSLPRAASARYAAYKVS</sequence>
<feature type="binding site" evidence="7">
    <location>
        <position position="219"/>
    </location>
    <ligand>
        <name>Mg(2+)</name>
        <dbReference type="ChEBI" id="CHEBI:18420"/>
    </ligand>
</feature>
<feature type="binding site" evidence="6">
    <location>
        <begin position="192"/>
        <end position="199"/>
    </location>
    <ligand>
        <name>GTP</name>
        <dbReference type="ChEBI" id="CHEBI:37565"/>
    </ligand>
</feature>
<keyword evidence="1 7" id="KW-0479">Metal-binding</keyword>
<dbReference type="Gene3D" id="6.10.250.2860">
    <property type="match status" value="1"/>
</dbReference>
<dbReference type="NCBIfam" id="TIGR03156">
    <property type="entry name" value="GTP_HflX"/>
    <property type="match status" value="1"/>
</dbReference>
<dbReference type="CDD" id="cd01878">
    <property type="entry name" value="HflX"/>
    <property type="match status" value="1"/>
</dbReference>
<dbReference type="InterPro" id="IPR032305">
    <property type="entry name" value="GTP-bd_M"/>
</dbReference>
<dbReference type="AlphaFoldDB" id="A0A6J4S6T5"/>
<evidence type="ECO:0000256" key="3">
    <source>
        <dbReference type="ARBA" id="ARBA00022842"/>
    </source>
</evidence>
<dbReference type="PIRSF" id="PIRSF006809">
    <property type="entry name" value="GTP-binding_hflX_prd"/>
    <property type="match status" value="1"/>
</dbReference>
<dbReference type="InterPro" id="IPR027417">
    <property type="entry name" value="P-loop_NTPase"/>
</dbReference>
<dbReference type="InterPro" id="IPR042108">
    <property type="entry name" value="GTPase_HflX_N_sf"/>
</dbReference>
<dbReference type="GO" id="GO:0046872">
    <property type="term" value="F:metal ion binding"/>
    <property type="evidence" value="ECO:0007669"/>
    <property type="project" value="UniProtKB-KW"/>
</dbReference>
<comment type="function">
    <text evidence="5">GTPase that associates with the 50S ribosomal subunit and may have a role during protein synthesis or ribosome biogenesis.</text>
</comment>
<evidence type="ECO:0000256" key="5">
    <source>
        <dbReference type="HAMAP-Rule" id="MF_00900"/>
    </source>
</evidence>